<reference evidence="1" key="1">
    <citation type="submission" date="2020-05" db="EMBL/GenBank/DDBJ databases">
        <title>Mycena genomes resolve the evolution of fungal bioluminescence.</title>
        <authorList>
            <person name="Tsai I.J."/>
        </authorList>
    </citation>
    <scope>NUCLEOTIDE SEQUENCE</scope>
    <source>
        <strain evidence="1">171206Taipei</strain>
    </source>
</reference>
<name>A0A8H6T3C2_9AGAR</name>
<dbReference type="Proteomes" id="UP000636479">
    <property type="component" value="Unassembled WGS sequence"/>
</dbReference>
<evidence type="ECO:0000313" key="2">
    <source>
        <dbReference type="Proteomes" id="UP000636479"/>
    </source>
</evidence>
<evidence type="ECO:0000313" key="1">
    <source>
        <dbReference type="EMBL" id="KAF7310223.1"/>
    </source>
</evidence>
<dbReference type="AlphaFoldDB" id="A0A8H6T3C2"/>
<sequence length="166" mass="19153">MVWWSFGDQVKIFLCFPGLCGPSFSRRFLRSARFSTPTCCSVTRALCRGFRLPAADNLLKTNVWSMTRALCRGFLPPHWLFLPIRPCNVWGGWEFEKGGAGARWRDTRGLHHLGEPWRFENTSPSPSFLFLSDASRFRRYSFASTFSFEQRQNPANCCMLAVLQQQ</sequence>
<dbReference type="GeneID" id="59343304"/>
<dbReference type="RefSeq" id="XP_037223673.1">
    <property type="nucleotide sequence ID" value="XM_037360788.1"/>
</dbReference>
<dbReference type="EMBL" id="JACAZF010000003">
    <property type="protein sequence ID" value="KAF7310223.1"/>
    <property type="molecule type" value="Genomic_DNA"/>
</dbReference>
<keyword evidence="2" id="KW-1185">Reference proteome</keyword>
<accession>A0A8H6T3C2</accession>
<proteinExistence type="predicted"/>
<organism evidence="1 2">
    <name type="scientific">Mycena indigotica</name>
    <dbReference type="NCBI Taxonomy" id="2126181"/>
    <lineage>
        <taxon>Eukaryota</taxon>
        <taxon>Fungi</taxon>
        <taxon>Dikarya</taxon>
        <taxon>Basidiomycota</taxon>
        <taxon>Agaricomycotina</taxon>
        <taxon>Agaricomycetes</taxon>
        <taxon>Agaricomycetidae</taxon>
        <taxon>Agaricales</taxon>
        <taxon>Marasmiineae</taxon>
        <taxon>Mycenaceae</taxon>
        <taxon>Mycena</taxon>
    </lineage>
</organism>
<comment type="caution">
    <text evidence="1">The sequence shown here is derived from an EMBL/GenBank/DDBJ whole genome shotgun (WGS) entry which is preliminary data.</text>
</comment>
<protein>
    <submittedName>
        <fullName evidence="1">Uncharacterized protein</fullName>
    </submittedName>
</protein>
<gene>
    <name evidence="1" type="ORF">MIND_00396000</name>
</gene>